<dbReference type="GO" id="GO:0003690">
    <property type="term" value="F:double-stranded DNA binding"/>
    <property type="evidence" value="ECO:0007669"/>
    <property type="project" value="TreeGrafter"/>
</dbReference>
<dbReference type="GO" id="GO:0003697">
    <property type="term" value="F:single-stranded DNA binding"/>
    <property type="evidence" value="ECO:0007669"/>
    <property type="project" value="TreeGrafter"/>
</dbReference>
<dbReference type="Pfam" id="PF25375">
    <property type="entry name" value="Lin-15B"/>
    <property type="match status" value="1"/>
</dbReference>
<name>A0AA36M3E1_CYLNA</name>
<dbReference type="InterPro" id="IPR057432">
    <property type="entry name" value="Lin-15A/B-like_dom"/>
</dbReference>
<dbReference type="InterPro" id="IPR052709">
    <property type="entry name" value="Transposase-MT_Hybrid"/>
</dbReference>
<comment type="caution">
    <text evidence="3">The sequence shown here is derived from an EMBL/GenBank/DDBJ whole genome shotgun (WGS) entry which is preliminary data.</text>
</comment>
<feature type="region of interest" description="Disordered" evidence="1">
    <location>
        <begin position="467"/>
        <end position="486"/>
    </location>
</feature>
<dbReference type="GO" id="GO:0031297">
    <property type="term" value="P:replication fork processing"/>
    <property type="evidence" value="ECO:0007669"/>
    <property type="project" value="TreeGrafter"/>
</dbReference>
<dbReference type="GO" id="GO:0035861">
    <property type="term" value="C:site of double-strand break"/>
    <property type="evidence" value="ECO:0007669"/>
    <property type="project" value="TreeGrafter"/>
</dbReference>
<dbReference type="GO" id="GO:0044547">
    <property type="term" value="F:DNA topoisomerase binding"/>
    <property type="evidence" value="ECO:0007669"/>
    <property type="project" value="TreeGrafter"/>
</dbReference>
<reference evidence="3" key="1">
    <citation type="submission" date="2023-07" db="EMBL/GenBank/DDBJ databases">
        <authorList>
            <consortium name="CYATHOMIX"/>
        </authorList>
    </citation>
    <scope>NUCLEOTIDE SEQUENCE</scope>
    <source>
        <strain evidence="3">N/A</strain>
    </source>
</reference>
<feature type="compositionally biased region" description="Basic and acidic residues" evidence="1">
    <location>
        <begin position="469"/>
        <end position="486"/>
    </location>
</feature>
<dbReference type="GO" id="GO:0015074">
    <property type="term" value="P:DNA integration"/>
    <property type="evidence" value="ECO:0007669"/>
    <property type="project" value="TreeGrafter"/>
</dbReference>
<dbReference type="GO" id="GO:0000729">
    <property type="term" value="P:DNA double-strand break processing"/>
    <property type="evidence" value="ECO:0007669"/>
    <property type="project" value="TreeGrafter"/>
</dbReference>
<accession>A0AA36M3E1</accession>
<sequence length="783" mass="89908">MPTDWCLCLICGKHVKAAECRSIAKLPRGTVAFLCCLAMGYGLRLEVAKMILKDEDLKERYSCRKHYIQAAFWLCETNNSVPKKPRLERSTSFVVNSALLKRIQECATFFGDHKVTKHDVHFFFNDCKMRYCTAGGWTIVGAKERKEVAAQARKLASEKSGKLSVEIKPELLSEEEIRERVTEGLSEDQLLALRRAKCFLCKELKTIKHLRQSPLTKSTLLVLLSCLLINEKIDVEKAKTLFTSLFTERGLWICNEHIFSVDAYLRKKWGKKFGEQIEASFVGSEILEDETYTRLVEVSKSITQYDERRWKMTATLTQFFIDFQKRYNAKTKAFRKQAEEYRLLVQKFVDGCDADGAMTDPSCLFAQKKLEDQESAFLCFLNKPFQLDDPEPSASDPEMPQLMPMVYPMVVKGEVCGNFMHDNGLHNGPQVEDVNHLEHVFDDDGDDGRIVKDAKENVGSVAVADADSDDRSRVKMEKEQEDLSRSDIEMENDYEIIAASSFTNAQFLDPSSVKFGKDETTWISGNTLGSGRAQTKDWREKLVGYNNLVKSLSPYDDIRDLHANCMHVPINETQKQERFEIISSLSIRNHRAPFLSGLITCASKRIHFESHKRATLMCTDSLPGQSVLYTIWWSSTGILYHAFSQESYNFHSQMMTVPILMFQLDQVVKSCHFENIGEFGPILLCDEPRDYMTTGVIAKLHEYNFEILPYPLGSKDLLPSHYYFFKRLFDYIEGRNYKYLTNLKADLNNFLRTRPSNFFAAGINELSWRWNCCVATKGERVKL</sequence>
<dbReference type="GO" id="GO:0005634">
    <property type="term" value="C:nucleus"/>
    <property type="evidence" value="ECO:0007669"/>
    <property type="project" value="TreeGrafter"/>
</dbReference>
<dbReference type="EMBL" id="CATQJL010000112">
    <property type="protein sequence ID" value="CAJ0595687.1"/>
    <property type="molecule type" value="Genomic_DNA"/>
</dbReference>
<dbReference type="GO" id="GO:0000793">
    <property type="term" value="C:condensed chromosome"/>
    <property type="evidence" value="ECO:0007669"/>
    <property type="project" value="TreeGrafter"/>
</dbReference>
<evidence type="ECO:0000313" key="4">
    <source>
        <dbReference type="Proteomes" id="UP001176961"/>
    </source>
</evidence>
<dbReference type="GO" id="GO:0046975">
    <property type="term" value="F:histone H3K36 methyltransferase activity"/>
    <property type="evidence" value="ECO:0007669"/>
    <property type="project" value="TreeGrafter"/>
</dbReference>
<dbReference type="InterPro" id="IPR036397">
    <property type="entry name" value="RNaseH_sf"/>
</dbReference>
<protein>
    <recommendedName>
        <fullName evidence="2">Lin-15A/B-like domain-containing protein</fullName>
    </recommendedName>
</protein>
<dbReference type="PANTHER" id="PTHR46060:SF2">
    <property type="entry name" value="HISTONE-LYSINE N-METHYLTRANSFERASE SETMAR"/>
    <property type="match status" value="1"/>
</dbReference>
<proteinExistence type="predicted"/>
<evidence type="ECO:0000259" key="2">
    <source>
        <dbReference type="Pfam" id="PF25375"/>
    </source>
</evidence>
<organism evidence="3 4">
    <name type="scientific">Cylicocyclus nassatus</name>
    <name type="common">Nematode worm</name>
    <dbReference type="NCBI Taxonomy" id="53992"/>
    <lineage>
        <taxon>Eukaryota</taxon>
        <taxon>Metazoa</taxon>
        <taxon>Ecdysozoa</taxon>
        <taxon>Nematoda</taxon>
        <taxon>Chromadorea</taxon>
        <taxon>Rhabditida</taxon>
        <taxon>Rhabditina</taxon>
        <taxon>Rhabditomorpha</taxon>
        <taxon>Strongyloidea</taxon>
        <taxon>Strongylidae</taxon>
        <taxon>Cylicocyclus</taxon>
    </lineage>
</organism>
<dbReference type="GO" id="GO:0000014">
    <property type="term" value="F:single-stranded DNA endodeoxyribonuclease activity"/>
    <property type="evidence" value="ECO:0007669"/>
    <property type="project" value="TreeGrafter"/>
</dbReference>
<dbReference type="Gene3D" id="3.30.420.10">
    <property type="entry name" value="Ribonuclease H-like superfamily/Ribonuclease H"/>
    <property type="match status" value="1"/>
</dbReference>
<keyword evidence="4" id="KW-1185">Reference proteome</keyword>
<dbReference type="GO" id="GO:0044774">
    <property type="term" value="P:mitotic DNA integrity checkpoint signaling"/>
    <property type="evidence" value="ECO:0007669"/>
    <property type="project" value="TreeGrafter"/>
</dbReference>
<feature type="domain" description="Lin-15A/B-like" evidence="2">
    <location>
        <begin position="196"/>
        <end position="262"/>
    </location>
</feature>
<gene>
    <name evidence="3" type="ORF">CYNAS_LOCUS7670</name>
</gene>
<dbReference type="GO" id="GO:0042800">
    <property type="term" value="F:histone H3K4 methyltransferase activity"/>
    <property type="evidence" value="ECO:0007669"/>
    <property type="project" value="TreeGrafter"/>
</dbReference>
<dbReference type="Proteomes" id="UP001176961">
    <property type="component" value="Unassembled WGS sequence"/>
</dbReference>
<dbReference type="AlphaFoldDB" id="A0AA36M3E1"/>
<evidence type="ECO:0000313" key="3">
    <source>
        <dbReference type="EMBL" id="CAJ0595687.1"/>
    </source>
</evidence>
<dbReference type="PANTHER" id="PTHR46060">
    <property type="entry name" value="MARINER MOS1 TRANSPOSASE-LIKE PROTEIN"/>
    <property type="match status" value="1"/>
</dbReference>
<evidence type="ECO:0000256" key="1">
    <source>
        <dbReference type="SAM" id="MobiDB-lite"/>
    </source>
</evidence>
<dbReference type="GO" id="GO:0006303">
    <property type="term" value="P:double-strand break repair via nonhomologous end joining"/>
    <property type="evidence" value="ECO:0007669"/>
    <property type="project" value="TreeGrafter"/>
</dbReference>